<feature type="transmembrane region" description="Helical" evidence="6">
    <location>
        <begin position="397"/>
        <end position="414"/>
    </location>
</feature>
<dbReference type="STRING" id="451379.A0A0N5ALR5"/>
<dbReference type="GO" id="GO:0016020">
    <property type="term" value="C:membrane"/>
    <property type="evidence" value="ECO:0007669"/>
    <property type="project" value="UniProtKB-SubCell"/>
</dbReference>
<accession>A0A0N5ALR5</accession>
<keyword evidence="3 6" id="KW-1133">Transmembrane helix</keyword>
<name>A0A0N5ALR5_9BILA</name>
<keyword evidence="7" id="KW-1185">Reference proteome</keyword>
<dbReference type="PIRSF" id="PIRSF006060">
    <property type="entry name" value="AA_transporter"/>
    <property type="match status" value="1"/>
</dbReference>
<feature type="compositionally biased region" description="Polar residues" evidence="5">
    <location>
        <begin position="1"/>
        <end position="10"/>
    </location>
</feature>
<dbReference type="Proteomes" id="UP000046393">
    <property type="component" value="Unplaced"/>
</dbReference>
<evidence type="ECO:0000256" key="6">
    <source>
        <dbReference type="SAM" id="Phobius"/>
    </source>
</evidence>
<protein>
    <submittedName>
        <fullName evidence="8">Y+L amino acid transporter 2</fullName>
    </submittedName>
</protein>
<feature type="transmembrane region" description="Helical" evidence="6">
    <location>
        <begin position="318"/>
        <end position="340"/>
    </location>
</feature>
<reference evidence="8" key="1">
    <citation type="submission" date="2017-02" db="UniProtKB">
        <authorList>
            <consortium name="WormBaseParasite"/>
        </authorList>
    </citation>
    <scope>IDENTIFICATION</scope>
</reference>
<feature type="compositionally biased region" description="Basic and acidic residues" evidence="5">
    <location>
        <begin position="11"/>
        <end position="20"/>
    </location>
</feature>
<evidence type="ECO:0000256" key="2">
    <source>
        <dbReference type="ARBA" id="ARBA00022692"/>
    </source>
</evidence>
<evidence type="ECO:0000256" key="1">
    <source>
        <dbReference type="ARBA" id="ARBA00004141"/>
    </source>
</evidence>
<dbReference type="Pfam" id="PF13520">
    <property type="entry name" value="AA_permease_2"/>
    <property type="match status" value="1"/>
</dbReference>
<feature type="transmembrane region" description="Helical" evidence="6">
    <location>
        <begin position="117"/>
        <end position="141"/>
    </location>
</feature>
<keyword evidence="4 6" id="KW-0472">Membrane</keyword>
<feature type="transmembrane region" description="Helical" evidence="6">
    <location>
        <begin position="426"/>
        <end position="446"/>
    </location>
</feature>
<dbReference type="GO" id="GO:0015179">
    <property type="term" value="F:L-amino acid transmembrane transporter activity"/>
    <property type="evidence" value="ECO:0007669"/>
    <property type="project" value="TreeGrafter"/>
</dbReference>
<feature type="region of interest" description="Disordered" evidence="5">
    <location>
        <begin position="1"/>
        <end position="20"/>
    </location>
</feature>
<feature type="transmembrane region" description="Helical" evidence="6">
    <location>
        <begin position="452"/>
        <end position="470"/>
    </location>
</feature>
<dbReference type="Gene3D" id="1.20.1740.10">
    <property type="entry name" value="Amino acid/polyamine transporter I"/>
    <property type="match status" value="1"/>
</dbReference>
<feature type="transmembrane region" description="Helical" evidence="6">
    <location>
        <begin position="74"/>
        <end position="96"/>
    </location>
</feature>
<dbReference type="InterPro" id="IPR050598">
    <property type="entry name" value="AminoAcid_Transporter"/>
</dbReference>
<organism evidence="7 8">
    <name type="scientific">Syphacia muris</name>
    <dbReference type="NCBI Taxonomy" id="451379"/>
    <lineage>
        <taxon>Eukaryota</taxon>
        <taxon>Metazoa</taxon>
        <taxon>Ecdysozoa</taxon>
        <taxon>Nematoda</taxon>
        <taxon>Chromadorea</taxon>
        <taxon>Rhabditida</taxon>
        <taxon>Spirurina</taxon>
        <taxon>Oxyuridomorpha</taxon>
        <taxon>Oxyuroidea</taxon>
        <taxon>Oxyuridae</taxon>
        <taxon>Syphacia</taxon>
    </lineage>
</organism>
<dbReference type="AlphaFoldDB" id="A0A0N5ALR5"/>
<keyword evidence="2 6" id="KW-0812">Transmembrane</keyword>
<feature type="transmembrane region" description="Helical" evidence="6">
    <location>
        <begin position="42"/>
        <end position="62"/>
    </location>
</feature>
<dbReference type="WBParaSite" id="SMUV_0000549201-mRNA-1">
    <property type="protein sequence ID" value="SMUV_0000549201-mRNA-1"/>
    <property type="gene ID" value="SMUV_0000549201"/>
</dbReference>
<sequence length="504" mass="55597">MELLDSNNSNDAEKANSKVETDASVVNGATAAGDVAGNDNKMGLLSCTSYVISNIIGSGIFITPSGVLQEVNSVGLSIIIWIGCGIISLLGAIVYIELGTSILEPGCDFAYLCYVKWSSVAFAFMWVGVLLTYPASVAVQAVTFGRYIVEGFAPIYKPEPAYETVVVKVNFFPALIIWINFHSLGEFVSKFQIAATFAKLGSMGLIILAGFYWIFVKGNVSPDLKKPFENSNWHMINIILAFYSGLWSYAGWDILNYGTTELRNPRRNMPLSLIGGITVVSLIYTAINIAYFAVLPVHEFQTSDAVAASFSQRVFGKFSYAIPFMVAILICGTLNSNIFCASRYMHAAAKERHLPPFISCINEKTGSPRPSLFLQGILAMIMTFVDVNTLISYVSFIMFFQRIFTMLALLYIRLAKIPVYQGAIRLPLSLTILFLLVNIVLVSIPLVQDFKMTAIGVMFMLTGFLIYYLLVEPSSLPEIFDAINGNILKLTTRRLRDDLNTSRS</sequence>
<dbReference type="InterPro" id="IPR002293">
    <property type="entry name" value="AA/rel_permease1"/>
</dbReference>
<feature type="transmembrane region" description="Helical" evidence="6">
    <location>
        <begin position="161"/>
        <end position="181"/>
    </location>
</feature>
<comment type="subcellular location">
    <subcellularLocation>
        <location evidence="1">Membrane</location>
        <topology evidence="1">Multi-pass membrane protein</topology>
    </subcellularLocation>
</comment>
<dbReference type="FunFam" id="1.20.1740.10:FF:000058">
    <property type="entry name" value="Amino Acid Transporter"/>
    <property type="match status" value="1"/>
</dbReference>
<dbReference type="PANTHER" id="PTHR11785:SF502">
    <property type="entry name" value="AMINO ACID TRANSPORTER"/>
    <property type="match status" value="1"/>
</dbReference>
<proteinExistence type="predicted"/>
<feature type="transmembrane region" description="Helical" evidence="6">
    <location>
        <begin position="235"/>
        <end position="252"/>
    </location>
</feature>
<evidence type="ECO:0000313" key="8">
    <source>
        <dbReference type="WBParaSite" id="SMUV_0000549201-mRNA-1"/>
    </source>
</evidence>
<evidence type="ECO:0000256" key="3">
    <source>
        <dbReference type="ARBA" id="ARBA00022989"/>
    </source>
</evidence>
<evidence type="ECO:0000256" key="4">
    <source>
        <dbReference type="ARBA" id="ARBA00023136"/>
    </source>
</evidence>
<dbReference type="PANTHER" id="PTHR11785">
    <property type="entry name" value="AMINO ACID TRANSPORTER"/>
    <property type="match status" value="1"/>
</dbReference>
<evidence type="ECO:0000313" key="7">
    <source>
        <dbReference type="Proteomes" id="UP000046393"/>
    </source>
</evidence>
<evidence type="ECO:0000256" key="5">
    <source>
        <dbReference type="SAM" id="MobiDB-lite"/>
    </source>
</evidence>
<feature type="transmembrane region" description="Helical" evidence="6">
    <location>
        <begin position="273"/>
        <end position="298"/>
    </location>
</feature>
<feature type="transmembrane region" description="Helical" evidence="6">
    <location>
        <begin position="193"/>
        <end position="215"/>
    </location>
</feature>